<feature type="region of interest" description="Disordered" evidence="1">
    <location>
        <begin position="21"/>
        <end position="81"/>
    </location>
</feature>
<feature type="transmembrane region" description="Helical" evidence="2">
    <location>
        <begin position="174"/>
        <end position="200"/>
    </location>
</feature>
<organism evidence="3 4">
    <name type="scientific">Aspergillus leporis</name>
    <dbReference type="NCBI Taxonomy" id="41062"/>
    <lineage>
        <taxon>Eukaryota</taxon>
        <taxon>Fungi</taxon>
        <taxon>Dikarya</taxon>
        <taxon>Ascomycota</taxon>
        <taxon>Pezizomycotina</taxon>
        <taxon>Eurotiomycetes</taxon>
        <taxon>Eurotiomycetidae</taxon>
        <taxon>Eurotiales</taxon>
        <taxon>Aspergillaceae</taxon>
        <taxon>Aspergillus</taxon>
        <taxon>Aspergillus subgen. Circumdati</taxon>
    </lineage>
</organism>
<proteinExistence type="predicted"/>
<dbReference type="OrthoDB" id="5420724at2759"/>
<feature type="transmembrane region" description="Helical" evidence="2">
    <location>
        <begin position="256"/>
        <end position="280"/>
    </location>
</feature>
<reference evidence="3 4" key="1">
    <citation type="submission" date="2019-04" db="EMBL/GenBank/DDBJ databases">
        <title>Friends and foes A comparative genomics study of 23 Aspergillus species from section Flavi.</title>
        <authorList>
            <consortium name="DOE Joint Genome Institute"/>
            <person name="Kjaerbolling I."/>
            <person name="Vesth T."/>
            <person name="Frisvad J.C."/>
            <person name="Nybo J.L."/>
            <person name="Theobald S."/>
            <person name="Kildgaard S."/>
            <person name="Isbrandt T."/>
            <person name="Kuo A."/>
            <person name="Sato A."/>
            <person name="Lyhne E.K."/>
            <person name="Kogle M.E."/>
            <person name="Wiebenga A."/>
            <person name="Kun R.S."/>
            <person name="Lubbers R.J."/>
            <person name="Makela M.R."/>
            <person name="Barry K."/>
            <person name="Chovatia M."/>
            <person name="Clum A."/>
            <person name="Daum C."/>
            <person name="Haridas S."/>
            <person name="He G."/>
            <person name="LaButti K."/>
            <person name="Lipzen A."/>
            <person name="Mondo S."/>
            <person name="Riley R."/>
            <person name="Salamov A."/>
            <person name="Simmons B.A."/>
            <person name="Magnuson J.K."/>
            <person name="Henrissat B."/>
            <person name="Mortensen U.H."/>
            <person name="Larsen T.O."/>
            <person name="Devries R.P."/>
            <person name="Grigoriev I.V."/>
            <person name="Machida M."/>
            <person name="Baker S.E."/>
            <person name="Andersen M.R."/>
        </authorList>
    </citation>
    <scope>NUCLEOTIDE SEQUENCE [LARGE SCALE GENOMIC DNA]</scope>
    <source>
        <strain evidence="3 4">CBS 151.66</strain>
    </source>
</reference>
<feature type="transmembrane region" description="Helical" evidence="2">
    <location>
        <begin position="321"/>
        <end position="348"/>
    </location>
</feature>
<gene>
    <name evidence="3" type="ORF">BDV29DRAFT_162475</name>
</gene>
<keyword evidence="2" id="KW-0812">Transmembrane</keyword>
<dbReference type="PANTHER" id="PTHR42069:SF1">
    <property type="entry name" value="MARVEL DOMAIN-CONTAINING PROTEIN"/>
    <property type="match status" value="1"/>
</dbReference>
<evidence type="ECO:0000313" key="4">
    <source>
        <dbReference type="Proteomes" id="UP000326565"/>
    </source>
</evidence>
<dbReference type="AlphaFoldDB" id="A0A5N5WM28"/>
<feature type="transmembrane region" description="Helical" evidence="2">
    <location>
        <begin position="220"/>
        <end position="244"/>
    </location>
</feature>
<evidence type="ECO:0000256" key="2">
    <source>
        <dbReference type="SAM" id="Phobius"/>
    </source>
</evidence>
<dbReference type="Proteomes" id="UP000326565">
    <property type="component" value="Unassembled WGS sequence"/>
</dbReference>
<protein>
    <recommendedName>
        <fullName evidence="5">MARVEL domain-containing protein</fullName>
    </recommendedName>
</protein>
<keyword evidence="2" id="KW-1133">Transmembrane helix</keyword>
<dbReference type="EMBL" id="ML732399">
    <property type="protein sequence ID" value="KAB8068344.1"/>
    <property type="molecule type" value="Genomic_DNA"/>
</dbReference>
<evidence type="ECO:0000256" key="1">
    <source>
        <dbReference type="SAM" id="MobiDB-lite"/>
    </source>
</evidence>
<keyword evidence="4" id="KW-1185">Reference proteome</keyword>
<feature type="region of interest" description="Disordered" evidence="1">
    <location>
        <begin position="404"/>
        <end position="427"/>
    </location>
</feature>
<evidence type="ECO:0000313" key="3">
    <source>
        <dbReference type="EMBL" id="KAB8068344.1"/>
    </source>
</evidence>
<keyword evidence="2" id="KW-0472">Membrane</keyword>
<feature type="compositionally biased region" description="Polar residues" evidence="1">
    <location>
        <begin position="47"/>
        <end position="56"/>
    </location>
</feature>
<evidence type="ECO:0008006" key="5">
    <source>
        <dbReference type="Google" id="ProtNLM"/>
    </source>
</evidence>
<name>A0A5N5WM28_9EURO</name>
<accession>A0A5N5WM28</accession>
<sequence length="500" mass="55716">MSVSSDSQKSYSLTYEAVTPADIVRGHNNHCPMASAKQSTVEERNSSDTTTSSLKSPRTARFVEATTVQSPTGPDTRLSPFADPPNQSHALPDVSDVGFGYVAATDPVRHTSHHQLPASPLKSALKIPGTPGRTLNPLSPTFREEFYVEKEEKSAEKENARDLRVKLRVRVAKMFLRFVNFGCSLIVVTILSLTLFVFHATKSLPSRGGFPAWANGTNPWTQYLLLSVACISLFACLIVFWGYWKGGHKRAEKLTVYYQTIAVCFFMFSLVMWIVAAGLYQNQKANGKGQDLWGWSCKKNTRETLFHNDIDYALLCRLQDWGLVCAIIEVVLEVLAILIYAVVFYRFWTKRRLMKSMDRRDKARSDLYLAQLRIQSAPNTPGFPLTQKTPMVSTTVSQDPYSMAENGESCSTQFATPRSPTRPQPTFQLQAPPIRVQQATPRTEQMEFFAPSPTPAASASAPNVYQHMAAAPGERTYDAVPIPMAYSSPMSPNFPQSPRS</sequence>
<dbReference type="PANTHER" id="PTHR42069">
    <property type="entry name" value="HYPHAL ANASTAMOSIS-8 PROTEIN"/>
    <property type="match status" value="1"/>
</dbReference>
<feature type="compositionally biased region" description="Polar residues" evidence="1">
    <location>
        <begin position="408"/>
        <end position="427"/>
    </location>
</feature>